<proteinExistence type="predicted"/>
<dbReference type="EMBL" id="HBUE01183326">
    <property type="protein sequence ID" value="CAG6521548.1"/>
    <property type="molecule type" value="Transcribed_RNA"/>
</dbReference>
<dbReference type="AlphaFoldDB" id="A0A8D8GW18"/>
<dbReference type="EMBL" id="HBUE01288993">
    <property type="protein sequence ID" value="CAG6573146.1"/>
    <property type="molecule type" value="Transcribed_RNA"/>
</dbReference>
<organism evidence="1">
    <name type="scientific">Culex pipiens</name>
    <name type="common">House mosquito</name>
    <dbReference type="NCBI Taxonomy" id="7175"/>
    <lineage>
        <taxon>Eukaryota</taxon>
        <taxon>Metazoa</taxon>
        <taxon>Ecdysozoa</taxon>
        <taxon>Arthropoda</taxon>
        <taxon>Hexapoda</taxon>
        <taxon>Insecta</taxon>
        <taxon>Pterygota</taxon>
        <taxon>Neoptera</taxon>
        <taxon>Endopterygota</taxon>
        <taxon>Diptera</taxon>
        <taxon>Nematocera</taxon>
        <taxon>Culicoidea</taxon>
        <taxon>Culicidae</taxon>
        <taxon>Culicinae</taxon>
        <taxon>Culicini</taxon>
        <taxon>Culex</taxon>
        <taxon>Culex</taxon>
    </lineage>
</organism>
<accession>A0A8D8GW18</accession>
<reference evidence="1" key="1">
    <citation type="submission" date="2021-05" db="EMBL/GenBank/DDBJ databases">
        <authorList>
            <person name="Alioto T."/>
            <person name="Alioto T."/>
            <person name="Gomez Garrido J."/>
        </authorList>
    </citation>
    <scope>NUCLEOTIDE SEQUENCE</scope>
</reference>
<dbReference type="EMBL" id="HBUE01002409">
    <property type="protein sequence ID" value="CAG6444252.1"/>
    <property type="molecule type" value="Transcribed_RNA"/>
</dbReference>
<protein>
    <submittedName>
        <fullName evidence="1">(northern house mosquito) hypothetical protein</fullName>
    </submittedName>
</protein>
<evidence type="ECO:0000313" key="1">
    <source>
        <dbReference type="EMBL" id="CAG6521548.1"/>
    </source>
</evidence>
<sequence length="164" mass="19175">MVLEPQLREGIFKAWIGTLFKNLFERLLQCNVRNSNHPRFDLLQWGVLQHLQSLNNRRTGVRQNGQMLNHIQRFQVTQTIVQVLLKLLQRHLVHPDTGGQIARNGLDFHPRFGPQIIQPIPVLDVLFLGNRNHVQKHTLLQIQKRRHVINVLQSIQTLHNLQPS</sequence>
<name>A0A8D8GW18_CULPI</name>